<feature type="compositionally biased region" description="Pro residues" evidence="1">
    <location>
        <begin position="114"/>
        <end position="124"/>
    </location>
</feature>
<comment type="caution">
    <text evidence="2">The sequence shown here is derived from an EMBL/GenBank/DDBJ whole genome shotgun (WGS) entry which is preliminary data.</text>
</comment>
<reference evidence="2" key="1">
    <citation type="submission" date="2023-10" db="EMBL/GenBank/DDBJ databases">
        <title>Genome assemblies of two species of porcelain crab, Petrolisthes cinctipes and Petrolisthes manimaculis (Anomura: Porcellanidae).</title>
        <authorList>
            <person name="Angst P."/>
        </authorList>
    </citation>
    <scope>NUCLEOTIDE SEQUENCE</scope>
    <source>
        <strain evidence="2">PB745_01</strain>
        <tissue evidence="2">Gill</tissue>
    </source>
</reference>
<feature type="compositionally biased region" description="Low complexity" evidence="1">
    <location>
        <begin position="76"/>
        <end position="85"/>
    </location>
</feature>
<evidence type="ECO:0000313" key="2">
    <source>
        <dbReference type="EMBL" id="KAK3851436.1"/>
    </source>
</evidence>
<dbReference type="EMBL" id="JAWQEG010007893">
    <property type="protein sequence ID" value="KAK3851436.1"/>
    <property type="molecule type" value="Genomic_DNA"/>
</dbReference>
<gene>
    <name evidence="2" type="ORF">Pcinc_041911</name>
</gene>
<feature type="compositionally biased region" description="Pro residues" evidence="1">
    <location>
        <begin position="49"/>
        <end position="75"/>
    </location>
</feature>
<evidence type="ECO:0000256" key="1">
    <source>
        <dbReference type="SAM" id="MobiDB-lite"/>
    </source>
</evidence>
<accession>A0AAE1BIJ4</accession>
<feature type="compositionally biased region" description="Low complexity" evidence="1">
    <location>
        <begin position="94"/>
        <end position="113"/>
    </location>
</feature>
<proteinExistence type="predicted"/>
<organism evidence="2 3">
    <name type="scientific">Petrolisthes cinctipes</name>
    <name type="common">Flat porcelain crab</name>
    <dbReference type="NCBI Taxonomy" id="88211"/>
    <lineage>
        <taxon>Eukaryota</taxon>
        <taxon>Metazoa</taxon>
        <taxon>Ecdysozoa</taxon>
        <taxon>Arthropoda</taxon>
        <taxon>Crustacea</taxon>
        <taxon>Multicrustacea</taxon>
        <taxon>Malacostraca</taxon>
        <taxon>Eumalacostraca</taxon>
        <taxon>Eucarida</taxon>
        <taxon>Decapoda</taxon>
        <taxon>Pleocyemata</taxon>
        <taxon>Anomura</taxon>
        <taxon>Galatheoidea</taxon>
        <taxon>Porcellanidae</taxon>
        <taxon>Petrolisthes</taxon>
    </lineage>
</organism>
<name>A0AAE1BIJ4_PETCI</name>
<evidence type="ECO:0000313" key="3">
    <source>
        <dbReference type="Proteomes" id="UP001286313"/>
    </source>
</evidence>
<dbReference type="Proteomes" id="UP001286313">
    <property type="component" value="Unassembled WGS sequence"/>
</dbReference>
<protein>
    <submittedName>
        <fullName evidence="2">Uncharacterized protein</fullName>
    </submittedName>
</protein>
<keyword evidence="3" id="KW-1185">Reference proteome</keyword>
<feature type="region of interest" description="Disordered" evidence="1">
    <location>
        <begin position="1"/>
        <end position="124"/>
    </location>
</feature>
<dbReference type="AlphaFoldDB" id="A0AAE1BIJ4"/>
<sequence length="124" mass="13246">MQGLLVVKSHGGKGTNTSTTLTAVHQRDNASRGRFPLHIQFTPPYLSLLPPPQNFPSPPPSPSTTKPPPPSPYPHHLPLHITSTSSPPPHHLPLHSTSHSTSSPPPLHITSPPTTKPPPPTPKI</sequence>